<organism evidence="1">
    <name type="scientific">viral metagenome</name>
    <dbReference type="NCBI Taxonomy" id="1070528"/>
    <lineage>
        <taxon>unclassified sequences</taxon>
        <taxon>metagenomes</taxon>
        <taxon>organismal metagenomes</taxon>
    </lineage>
</organism>
<proteinExistence type="predicted"/>
<sequence length="54" mass="6522">MKKQQIEKLDLEKYIGFIDEPKEYKAPQEYLLKMIQDKINELIELIKLLKKGEI</sequence>
<protein>
    <submittedName>
        <fullName evidence="1">Uncharacterized protein</fullName>
    </submittedName>
</protein>
<dbReference type="AlphaFoldDB" id="A0A6H1ZFF3"/>
<accession>A0A6H1ZFF3</accession>
<name>A0A6H1ZFF3_9ZZZZ</name>
<evidence type="ECO:0000313" key="1">
    <source>
        <dbReference type="EMBL" id="QJA46097.1"/>
    </source>
</evidence>
<evidence type="ECO:0000313" key="2">
    <source>
        <dbReference type="EMBL" id="QJH96332.1"/>
    </source>
</evidence>
<dbReference type="EMBL" id="MT144647">
    <property type="protein sequence ID" value="QJH96332.1"/>
    <property type="molecule type" value="Genomic_DNA"/>
</dbReference>
<reference evidence="1" key="1">
    <citation type="submission" date="2020-03" db="EMBL/GenBank/DDBJ databases">
        <title>The deep terrestrial virosphere.</title>
        <authorList>
            <person name="Holmfeldt K."/>
            <person name="Nilsson E."/>
            <person name="Simone D."/>
            <person name="Lopez-Fernandez M."/>
            <person name="Wu X."/>
            <person name="de Brujin I."/>
            <person name="Lundin D."/>
            <person name="Andersson A."/>
            <person name="Bertilsson S."/>
            <person name="Dopson M."/>
        </authorList>
    </citation>
    <scope>NUCLEOTIDE SEQUENCE</scope>
    <source>
        <strain evidence="1">TM448A00312</strain>
        <strain evidence="2">TM448B00682</strain>
    </source>
</reference>
<gene>
    <name evidence="1" type="ORF">TM448A00312_0055</name>
    <name evidence="2" type="ORF">TM448B00682_0026</name>
</gene>
<dbReference type="EMBL" id="MT144002">
    <property type="protein sequence ID" value="QJA46097.1"/>
    <property type="molecule type" value="Genomic_DNA"/>
</dbReference>